<keyword evidence="17" id="KW-0251">Elongation factor</keyword>
<dbReference type="Gene3D" id="1.10.472.30">
    <property type="entry name" value="Transcription elongation factor S-II, central domain"/>
    <property type="match status" value="1"/>
</dbReference>
<evidence type="ECO:0000313" key="18">
    <source>
        <dbReference type="Proteomes" id="UP000664521"/>
    </source>
</evidence>
<comment type="function">
    <text evidence="10">Necessary for efficient RNA polymerase II transcription elongation past template-encoded arresting sites. The arresting sites in DNA have the property of trapping a certain fraction of elongating RNA polymerases that pass through, resulting in locked ternary complexes. Cleavage of the nascent transcript by S-II allows the resumption of elongation from the new 3'-terminus.</text>
</comment>
<dbReference type="GO" id="GO:0000977">
    <property type="term" value="F:RNA polymerase II transcription regulatory region sequence-specific DNA binding"/>
    <property type="evidence" value="ECO:0007669"/>
    <property type="project" value="TreeGrafter"/>
</dbReference>
<dbReference type="Pfam" id="PF07500">
    <property type="entry name" value="TFIIS_M"/>
    <property type="match status" value="1"/>
</dbReference>
<gene>
    <name evidence="17" type="primary">DST1</name>
    <name evidence="17" type="ORF">HETSPECPRED_008615</name>
</gene>
<dbReference type="PANTHER" id="PTHR11477:SF0">
    <property type="entry name" value="IP08861P-RELATED"/>
    <property type="match status" value="1"/>
</dbReference>
<evidence type="ECO:0000313" key="17">
    <source>
        <dbReference type="EMBL" id="CAF9933341.1"/>
    </source>
</evidence>
<dbReference type="PROSITE" id="PS51321">
    <property type="entry name" value="TFIIS_CENTRAL"/>
    <property type="match status" value="1"/>
</dbReference>
<keyword evidence="8" id="KW-0804">Transcription</keyword>
<dbReference type="GO" id="GO:0001139">
    <property type="term" value="F:RNA polymerase II complex recruiting activity"/>
    <property type="evidence" value="ECO:0007669"/>
    <property type="project" value="TreeGrafter"/>
</dbReference>
<dbReference type="FunFam" id="1.10.472.30:FF:000003">
    <property type="entry name" value="Transcription elongation factor S-II"/>
    <property type="match status" value="1"/>
</dbReference>
<reference evidence="17" key="1">
    <citation type="submission" date="2021-03" db="EMBL/GenBank/DDBJ databases">
        <authorList>
            <person name="Tagirdzhanova G."/>
        </authorList>
    </citation>
    <scope>NUCLEOTIDE SEQUENCE</scope>
</reference>
<evidence type="ECO:0000256" key="10">
    <source>
        <dbReference type="ARBA" id="ARBA00025408"/>
    </source>
</evidence>
<keyword evidence="17" id="KW-0648">Protein biosynthesis</keyword>
<comment type="caution">
    <text evidence="17">The sequence shown here is derived from an EMBL/GenBank/DDBJ whole genome shotgun (WGS) entry which is preliminary data.</text>
</comment>
<evidence type="ECO:0000256" key="4">
    <source>
        <dbReference type="ARBA" id="ARBA00022771"/>
    </source>
</evidence>
<evidence type="ECO:0000259" key="16">
    <source>
        <dbReference type="PROSITE" id="PS51321"/>
    </source>
</evidence>
<evidence type="ECO:0000256" key="3">
    <source>
        <dbReference type="ARBA" id="ARBA00022723"/>
    </source>
</evidence>
<feature type="compositionally biased region" description="Basic and acidic residues" evidence="13">
    <location>
        <begin position="120"/>
        <end position="133"/>
    </location>
</feature>
<evidence type="ECO:0000256" key="5">
    <source>
        <dbReference type="ARBA" id="ARBA00022833"/>
    </source>
</evidence>
<evidence type="ECO:0000256" key="12">
    <source>
        <dbReference type="PROSITE-ProRule" id="PRU00649"/>
    </source>
</evidence>
<dbReference type="SUPFAM" id="SSF46942">
    <property type="entry name" value="Elongation factor TFIIS domain 2"/>
    <property type="match status" value="1"/>
</dbReference>
<dbReference type="GO" id="GO:0006368">
    <property type="term" value="P:transcription elongation by RNA polymerase II"/>
    <property type="evidence" value="ECO:0007669"/>
    <property type="project" value="TreeGrafter"/>
</dbReference>
<sequence>MEAKQIVEATKALAKASTNDASPSNILNLLNEVKNGVVPSEDLLRSTKVGVMVNKFKQSKNPEINRLAGEIVKKWREDIQKQKDSASRKGSPAANGKATPTRRESPAPTSDGSRSTVPPDQRDHKKDKVDIKRTNQQTRDNSIGLFYNGIAFMSTASPNSILERAVGCEKAVFDAFGPETNKAYVAKVRSLFQNLKNKSNPKLRTNVLSGNIPPERFVQMTADELKSAERREQDEQLQKENLKDSFVPKEEKSISSSLQCGKCGQKKVSYSQAQTRSADEPMTTFCEFLLNLLRV</sequence>
<dbReference type="SUPFAM" id="SSF57783">
    <property type="entry name" value="Zinc beta-ribbon"/>
    <property type="match status" value="1"/>
</dbReference>
<dbReference type="FunFam" id="1.20.930.10:FF:000007">
    <property type="entry name" value="Transcription elongation factor S-II"/>
    <property type="match status" value="1"/>
</dbReference>
<dbReference type="InterPro" id="IPR001222">
    <property type="entry name" value="Znf_TFIIS"/>
</dbReference>
<dbReference type="SMART" id="SM00440">
    <property type="entry name" value="ZnF_C2C2"/>
    <property type="match status" value="1"/>
</dbReference>
<feature type="domain" description="TFIIS N-terminal" evidence="15">
    <location>
        <begin position="1"/>
        <end position="82"/>
    </location>
</feature>
<keyword evidence="5" id="KW-0862">Zinc</keyword>
<protein>
    <submittedName>
        <fullName evidence="17">RNA polymerase II elongation factor</fullName>
    </submittedName>
</protein>
<dbReference type="GO" id="GO:0031440">
    <property type="term" value="P:regulation of mRNA 3'-end processing"/>
    <property type="evidence" value="ECO:0007669"/>
    <property type="project" value="TreeGrafter"/>
</dbReference>
<evidence type="ECO:0000256" key="7">
    <source>
        <dbReference type="ARBA" id="ARBA00023125"/>
    </source>
</evidence>
<dbReference type="InterPro" id="IPR003618">
    <property type="entry name" value="TFIIS_cen_dom"/>
</dbReference>
<dbReference type="EMBL" id="CAJPDS010000067">
    <property type="protein sequence ID" value="CAF9933341.1"/>
    <property type="molecule type" value="Genomic_DNA"/>
</dbReference>
<dbReference type="Proteomes" id="UP000664521">
    <property type="component" value="Unassembled WGS sequence"/>
</dbReference>
<evidence type="ECO:0000256" key="1">
    <source>
        <dbReference type="ARBA" id="ARBA00004123"/>
    </source>
</evidence>
<dbReference type="PROSITE" id="PS51319">
    <property type="entry name" value="TFIIS_N"/>
    <property type="match status" value="1"/>
</dbReference>
<evidence type="ECO:0000259" key="14">
    <source>
        <dbReference type="PROSITE" id="PS51133"/>
    </source>
</evidence>
<accession>A0A8H3FW43</accession>
<dbReference type="Pfam" id="PF01096">
    <property type="entry name" value="Zn_ribbon_TFIIS"/>
    <property type="match status" value="1"/>
</dbReference>
<dbReference type="Gene3D" id="2.20.25.10">
    <property type="match status" value="1"/>
</dbReference>
<dbReference type="InterPro" id="IPR017923">
    <property type="entry name" value="TFIIS_N"/>
</dbReference>
<dbReference type="CDD" id="cd13749">
    <property type="entry name" value="Zn-ribbon_TFIIS"/>
    <property type="match status" value="1"/>
</dbReference>
<keyword evidence="4 11" id="KW-0863">Zinc-finger</keyword>
<dbReference type="PANTHER" id="PTHR11477">
    <property type="entry name" value="TRANSCRIPTION FACTOR S-II ZINC FINGER DOMAIN-CONTAINING PROTEIN"/>
    <property type="match status" value="1"/>
</dbReference>
<keyword evidence="9 12" id="KW-0539">Nucleus</keyword>
<evidence type="ECO:0000256" key="13">
    <source>
        <dbReference type="SAM" id="MobiDB-lite"/>
    </source>
</evidence>
<dbReference type="InterPro" id="IPR036575">
    <property type="entry name" value="TFIIS_cen_dom_sf"/>
</dbReference>
<evidence type="ECO:0000256" key="6">
    <source>
        <dbReference type="ARBA" id="ARBA00023015"/>
    </source>
</evidence>
<dbReference type="InterPro" id="IPR035100">
    <property type="entry name" value="TF_IIS-typ"/>
</dbReference>
<dbReference type="SMART" id="SM00509">
    <property type="entry name" value="TFS2N"/>
    <property type="match status" value="1"/>
</dbReference>
<dbReference type="PIRSF" id="PIRSF006704">
    <property type="entry name" value="TF_IIS"/>
    <property type="match status" value="1"/>
</dbReference>
<dbReference type="InterPro" id="IPR003617">
    <property type="entry name" value="TFIIS/CRSP70_N_sub"/>
</dbReference>
<dbReference type="GO" id="GO:0003746">
    <property type="term" value="F:translation elongation factor activity"/>
    <property type="evidence" value="ECO:0007669"/>
    <property type="project" value="UniProtKB-KW"/>
</dbReference>
<dbReference type="PROSITE" id="PS51133">
    <property type="entry name" value="ZF_TFIIS_2"/>
    <property type="match status" value="1"/>
</dbReference>
<evidence type="ECO:0000256" key="8">
    <source>
        <dbReference type="ARBA" id="ARBA00023163"/>
    </source>
</evidence>
<dbReference type="GO" id="GO:0008270">
    <property type="term" value="F:zinc ion binding"/>
    <property type="evidence" value="ECO:0007669"/>
    <property type="project" value="UniProtKB-KW"/>
</dbReference>
<dbReference type="Pfam" id="PF08711">
    <property type="entry name" value="Med26"/>
    <property type="match status" value="1"/>
</dbReference>
<dbReference type="InterPro" id="IPR035441">
    <property type="entry name" value="TFIIS/LEDGF_dom_sf"/>
</dbReference>
<comment type="subcellular location">
    <subcellularLocation>
        <location evidence="1 12">Nucleus</location>
    </subcellularLocation>
</comment>
<feature type="compositionally biased region" description="Polar residues" evidence="13">
    <location>
        <begin position="107"/>
        <end position="118"/>
    </location>
</feature>
<organism evidence="17 18">
    <name type="scientific">Heterodermia speciosa</name>
    <dbReference type="NCBI Taxonomy" id="116794"/>
    <lineage>
        <taxon>Eukaryota</taxon>
        <taxon>Fungi</taxon>
        <taxon>Dikarya</taxon>
        <taxon>Ascomycota</taxon>
        <taxon>Pezizomycotina</taxon>
        <taxon>Lecanoromycetes</taxon>
        <taxon>OSLEUM clade</taxon>
        <taxon>Lecanoromycetidae</taxon>
        <taxon>Caliciales</taxon>
        <taxon>Physciaceae</taxon>
        <taxon>Heterodermia</taxon>
    </lineage>
</organism>
<keyword evidence="3" id="KW-0479">Metal-binding</keyword>
<feature type="region of interest" description="Disordered" evidence="13">
    <location>
        <begin position="79"/>
        <end position="136"/>
    </location>
</feature>
<dbReference type="GO" id="GO:0005634">
    <property type="term" value="C:nucleus"/>
    <property type="evidence" value="ECO:0007669"/>
    <property type="project" value="UniProtKB-SubCell"/>
</dbReference>
<keyword evidence="18" id="KW-1185">Reference proteome</keyword>
<dbReference type="AlphaFoldDB" id="A0A8H3FW43"/>
<feature type="domain" description="TFIIS central" evidence="16">
    <location>
        <begin position="138"/>
        <end position="253"/>
    </location>
</feature>
<keyword evidence="7" id="KW-0238">DNA-binding</keyword>
<name>A0A8H3FW43_9LECA</name>
<dbReference type="GO" id="GO:0006362">
    <property type="term" value="P:transcription elongation by RNA polymerase I"/>
    <property type="evidence" value="ECO:0007669"/>
    <property type="project" value="TreeGrafter"/>
</dbReference>
<dbReference type="SUPFAM" id="SSF47676">
    <property type="entry name" value="Conserved domain common to transcription factors TFIIS, elongin A, CRSP70"/>
    <property type="match status" value="1"/>
</dbReference>
<evidence type="ECO:0000256" key="2">
    <source>
        <dbReference type="ARBA" id="ARBA00009647"/>
    </source>
</evidence>
<evidence type="ECO:0000256" key="9">
    <source>
        <dbReference type="ARBA" id="ARBA00023242"/>
    </source>
</evidence>
<comment type="similarity">
    <text evidence="2">Belongs to the TFS-II family.</text>
</comment>
<evidence type="ECO:0000259" key="15">
    <source>
        <dbReference type="PROSITE" id="PS51319"/>
    </source>
</evidence>
<dbReference type="OrthoDB" id="44867at2759"/>
<keyword evidence="6" id="KW-0805">Transcription regulation</keyword>
<proteinExistence type="inferred from homology"/>
<dbReference type="GO" id="GO:0031564">
    <property type="term" value="P:transcription antitermination"/>
    <property type="evidence" value="ECO:0007669"/>
    <property type="project" value="TreeGrafter"/>
</dbReference>
<dbReference type="Gene3D" id="1.20.930.10">
    <property type="entry name" value="Conserved domain common to transcription factors TFIIS, elongin A, CRSP70"/>
    <property type="match status" value="1"/>
</dbReference>
<evidence type="ECO:0000256" key="11">
    <source>
        <dbReference type="PROSITE-ProRule" id="PRU00472"/>
    </source>
</evidence>
<dbReference type="SMART" id="SM00510">
    <property type="entry name" value="TFS2M"/>
    <property type="match status" value="1"/>
</dbReference>
<feature type="domain" description="TFIIS-type" evidence="14">
    <location>
        <begin position="256"/>
        <end position="295"/>
    </location>
</feature>